<comment type="caution">
    <text evidence="1">The sequence shown here is derived from an EMBL/GenBank/DDBJ whole genome shotgun (WGS) entry which is preliminary data.</text>
</comment>
<evidence type="ECO:0000313" key="2">
    <source>
        <dbReference type="Proteomes" id="UP000248889"/>
    </source>
</evidence>
<dbReference type="EMBL" id="QKYN01000027">
    <property type="protein sequence ID" value="RAG86489.1"/>
    <property type="molecule type" value="Genomic_DNA"/>
</dbReference>
<evidence type="ECO:0000313" key="1">
    <source>
        <dbReference type="EMBL" id="RAG86489.1"/>
    </source>
</evidence>
<dbReference type="Proteomes" id="UP000248889">
    <property type="component" value="Unassembled WGS sequence"/>
</dbReference>
<name>A0A2X0KHC9_9ACTN</name>
<sequence>MSDQPSPEHHHAHVVVHPVQADAMTGPYRRVDILGEQIGKAHELADVAEFCRRAGLEELDLDADGMVDWMGGGSDVWE</sequence>
<protein>
    <submittedName>
        <fullName evidence="1">Uncharacterized protein</fullName>
    </submittedName>
</protein>
<dbReference type="OrthoDB" id="4255520at2"/>
<gene>
    <name evidence="1" type="ORF">DN069_06685</name>
</gene>
<accession>A0A2X0KHC9</accession>
<organism evidence="1 2">
    <name type="scientific">Streptacidiphilus pinicola</name>
    <dbReference type="NCBI Taxonomy" id="2219663"/>
    <lineage>
        <taxon>Bacteria</taxon>
        <taxon>Bacillati</taxon>
        <taxon>Actinomycetota</taxon>
        <taxon>Actinomycetes</taxon>
        <taxon>Kitasatosporales</taxon>
        <taxon>Streptomycetaceae</taxon>
        <taxon>Streptacidiphilus</taxon>
    </lineage>
</organism>
<keyword evidence="2" id="KW-1185">Reference proteome</keyword>
<dbReference type="AlphaFoldDB" id="A0A2X0KHC9"/>
<proteinExistence type="predicted"/>
<reference evidence="1 2" key="1">
    <citation type="submission" date="2018-06" db="EMBL/GenBank/DDBJ databases">
        <title>Streptacidiphilus pinicola sp. nov., isolated from pine grove soil.</title>
        <authorList>
            <person name="Roh S.G."/>
            <person name="Park S."/>
            <person name="Kim M.-K."/>
            <person name="Yun B.-R."/>
            <person name="Park J."/>
            <person name="Kim M.J."/>
            <person name="Kim Y.S."/>
            <person name="Kim S.B."/>
        </authorList>
    </citation>
    <scope>NUCLEOTIDE SEQUENCE [LARGE SCALE GENOMIC DNA]</scope>
    <source>
        <strain evidence="1 2">MMS16-CNU450</strain>
    </source>
</reference>
<dbReference type="RefSeq" id="WP_111499902.1">
    <property type="nucleotide sequence ID" value="NZ_QKYN01000027.1"/>
</dbReference>